<name>A0ABT2YPU8_9GAMM</name>
<dbReference type="RefSeq" id="WP_263529517.1">
    <property type="nucleotide sequence ID" value="NZ_JAOVZB010000001.1"/>
</dbReference>
<gene>
    <name evidence="6" type="ORF">OFY17_03180</name>
</gene>
<keyword evidence="3" id="KW-0238">DNA-binding</keyword>
<reference evidence="6 7" key="1">
    <citation type="submission" date="2022-10" db="EMBL/GenBank/DDBJ databases">
        <title>Marinomonas transparenta sp. nov. and Marinomonas sargassi sp. nov., isolated from marine alga (Sargassum natans (L.) Gaillon).</title>
        <authorList>
            <person name="Wang Y."/>
        </authorList>
    </citation>
    <scope>NUCLEOTIDE SEQUENCE [LARGE SCALE GENOMIC DNA]</scope>
    <source>
        <strain evidence="6 7">C2222</strain>
    </source>
</reference>
<evidence type="ECO:0000256" key="1">
    <source>
        <dbReference type="ARBA" id="ARBA00009437"/>
    </source>
</evidence>
<evidence type="ECO:0000259" key="5">
    <source>
        <dbReference type="Pfam" id="PF03466"/>
    </source>
</evidence>
<comment type="caution">
    <text evidence="6">The sequence shown here is derived from an EMBL/GenBank/DDBJ whole genome shotgun (WGS) entry which is preliminary data.</text>
</comment>
<evidence type="ECO:0000313" key="7">
    <source>
        <dbReference type="Proteomes" id="UP001209713"/>
    </source>
</evidence>
<dbReference type="InterPro" id="IPR050389">
    <property type="entry name" value="LysR-type_TF"/>
</dbReference>
<evidence type="ECO:0000256" key="3">
    <source>
        <dbReference type="ARBA" id="ARBA00023125"/>
    </source>
</evidence>
<dbReference type="PANTHER" id="PTHR30118:SF15">
    <property type="entry name" value="TRANSCRIPTIONAL REGULATORY PROTEIN"/>
    <property type="match status" value="1"/>
</dbReference>
<keyword evidence="4" id="KW-0804">Transcription</keyword>
<evidence type="ECO:0000256" key="4">
    <source>
        <dbReference type="ARBA" id="ARBA00023163"/>
    </source>
</evidence>
<accession>A0ABT2YPU8</accession>
<protein>
    <submittedName>
        <fullName evidence="6">LysR substrate-binding domain-containing protein</fullName>
    </submittedName>
</protein>
<sequence length="199" mass="22916">MQLSLTAWGDSQFEEMLAGKVDLGIKRVNDTPNNIRSKLIGYTEACIVLGEAHPLHHQDEIMLKDLLAHKLVTHHMEANRQHSTFAKTEQKLKQQGFHIRADLETDSLMVAMQAVNNGMALVASRSIGELFLKVKCEESISPVKLLPIPKEVLDLDDYNGRHPIHIFWHERFNNDLAHRWLREKIIAFMRESPWMHSPK</sequence>
<evidence type="ECO:0000256" key="2">
    <source>
        <dbReference type="ARBA" id="ARBA00023015"/>
    </source>
</evidence>
<dbReference type="EMBL" id="JAOVZB010000001">
    <property type="protein sequence ID" value="MCV2401881.1"/>
    <property type="molecule type" value="Genomic_DNA"/>
</dbReference>
<organism evidence="6 7">
    <name type="scientific">Marinomonas sargassi</name>
    <dbReference type="NCBI Taxonomy" id="2984494"/>
    <lineage>
        <taxon>Bacteria</taxon>
        <taxon>Pseudomonadati</taxon>
        <taxon>Pseudomonadota</taxon>
        <taxon>Gammaproteobacteria</taxon>
        <taxon>Oceanospirillales</taxon>
        <taxon>Oceanospirillaceae</taxon>
        <taxon>Marinomonas</taxon>
    </lineage>
</organism>
<dbReference type="SUPFAM" id="SSF53850">
    <property type="entry name" value="Periplasmic binding protein-like II"/>
    <property type="match status" value="1"/>
</dbReference>
<keyword evidence="7" id="KW-1185">Reference proteome</keyword>
<proteinExistence type="inferred from homology"/>
<dbReference type="InterPro" id="IPR005119">
    <property type="entry name" value="LysR_subst-bd"/>
</dbReference>
<feature type="domain" description="LysR substrate-binding" evidence="5">
    <location>
        <begin position="9"/>
        <end position="121"/>
    </location>
</feature>
<dbReference type="PANTHER" id="PTHR30118">
    <property type="entry name" value="HTH-TYPE TRANSCRIPTIONAL REGULATOR LEUO-RELATED"/>
    <property type="match status" value="1"/>
</dbReference>
<comment type="similarity">
    <text evidence="1">Belongs to the LysR transcriptional regulatory family.</text>
</comment>
<keyword evidence="2" id="KW-0805">Transcription regulation</keyword>
<dbReference type="Proteomes" id="UP001209713">
    <property type="component" value="Unassembled WGS sequence"/>
</dbReference>
<evidence type="ECO:0000313" key="6">
    <source>
        <dbReference type="EMBL" id="MCV2401881.1"/>
    </source>
</evidence>
<dbReference type="Pfam" id="PF03466">
    <property type="entry name" value="LysR_substrate"/>
    <property type="match status" value="1"/>
</dbReference>
<dbReference type="Gene3D" id="3.40.190.10">
    <property type="entry name" value="Periplasmic binding protein-like II"/>
    <property type="match status" value="2"/>
</dbReference>